<evidence type="ECO:0000256" key="4">
    <source>
        <dbReference type="ARBA" id="ARBA00022490"/>
    </source>
</evidence>
<dbReference type="InterPro" id="IPR004227">
    <property type="entry name" value="Formiminotransferase_cat"/>
</dbReference>
<evidence type="ECO:0000313" key="11">
    <source>
        <dbReference type="Proteomes" id="UP000245921"/>
    </source>
</evidence>
<dbReference type="Pfam" id="PF02971">
    <property type="entry name" value="FTCD"/>
    <property type="match status" value="1"/>
</dbReference>
<proteinExistence type="predicted"/>
<feature type="domain" description="Formiminotransferase N-terminal subdomain" evidence="9">
    <location>
        <begin position="5"/>
        <end position="182"/>
    </location>
</feature>
<evidence type="ECO:0000256" key="1">
    <source>
        <dbReference type="ARBA" id="ARBA00004496"/>
    </source>
</evidence>
<dbReference type="Gene3D" id="3.30.990.10">
    <property type="entry name" value="Formiminotransferase, N-terminal subdomain"/>
    <property type="match status" value="1"/>
</dbReference>
<dbReference type="GO" id="GO:0005737">
    <property type="term" value="C:cytoplasm"/>
    <property type="evidence" value="ECO:0007669"/>
    <property type="project" value="UniProtKB-SubCell"/>
</dbReference>
<keyword evidence="6" id="KW-0369">Histidine metabolism</keyword>
<feature type="domain" description="Formiminotransferase C-terminal subdomain" evidence="8">
    <location>
        <begin position="183"/>
        <end position="297"/>
    </location>
</feature>
<accession>A0AA45C7U9</accession>
<gene>
    <name evidence="10" type="ORF">C7380_1047</name>
</gene>
<evidence type="ECO:0000256" key="3">
    <source>
        <dbReference type="ARBA" id="ARBA00012252"/>
    </source>
</evidence>
<dbReference type="PANTHER" id="PTHR12234:SF8">
    <property type="entry name" value="FORMIMINOTRANSFERASE-CYCLODEAMINASE"/>
    <property type="match status" value="1"/>
</dbReference>
<dbReference type="InterPro" id="IPR051623">
    <property type="entry name" value="FTCD"/>
</dbReference>
<evidence type="ECO:0000256" key="6">
    <source>
        <dbReference type="ARBA" id="ARBA00022808"/>
    </source>
</evidence>
<dbReference type="RefSeq" id="WP_109604135.1">
    <property type="nucleotide sequence ID" value="NZ_QGGI01000004.1"/>
</dbReference>
<evidence type="ECO:0000313" key="10">
    <source>
        <dbReference type="EMBL" id="PWJ95593.1"/>
    </source>
</evidence>
<dbReference type="PANTHER" id="PTHR12234">
    <property type="entry name" value="FORMIMINOTRANSFERASE-CYCLODEAMINASE"/>
    <property type="match status" value="1"/>
</dbReference>
<dbReference type="EC" id="2.1.2.5" evidence="3"/>
<evidence type="ECO:0000256" key="5">
    <source>
        <dbReference type="ARBA" id="ARBA00022679"/>
    </source>
</evidence>
<comment type="pathway">
    <text evidence="2">Amino-acid degradation; L-histidine degradation into L-glutamate; L-glutamate from N-formimidoyl-L-glutamate (transferase route): step 1/1.</text>
</comment>
<dbReference type="Gene3D" id="3.30.70.670">
    <property type="entry name" value="Formiminotransferase, C-terminal subdomain"/>
    <property type="match status" value="1"/>
</dbReference>
<dbReference type="SMART" id="SM01221">
    <property type="entry name" value="FTCD"/>
    <property type="match status" value="1"/>
</dbReference>
<reference evidence="10 11" key="1">
    <citation type="submission" date="2018-05" db="EMBL/GenBank/DDBJ databases">
        <title>Genomic Encyclopedia of Type Strains, Phase IV (KMG-IV): sequencing the most valuable type-strain genomes for metagenomic binning, comparative biology and taxonomic classification.</title>
        <authorList>
            <person name="Goeker M."/>
        </authorList>
    </citation>
    <scope>NUCLEOTIDE SEQUENCE [LARGE SCALE GENOMIC DNA]</scope>
    <source>
        <strain evidence="10 11">DSM 24906</strain>
    </source>
</reference>
<keyword evidence="5" id="KW-0808">Transferase</keyword>
<comment type="caution">
    <text evidence="10">The sequence shown here is derived from an EMBL/GenBank/DDBJ whole genome shotgun (WGS) entry which is preliminary data.</text>
</comment>
<dbReference type="EMBL" id="QGGI01000004">
    <property type="protein sequence ID" value="PWJ95593.1"/>
    <property type="molecule type" value="Genomic_DNA"/>
</dbReference>
<comment type="subcellular location">
    <subcellularLocation>
        <location evidence="1">Cytoplasm</location>
    </subcellularLocation>
</comment>
<evidence type="ECO:0000259" key="9">
    <source>
        <dbReference type="SMART" id="SM01222"/>
    </source>
</evidence>
<dbReference type="InterPro" id="IPR037070">
    <property type="entry name" value="Formiminotransferase_C_sf"/>
</dbReference>
<dbReference type="Proteomes" id="UP000245921">
    <property type="component" value="Unassembled WGS sequence"/>
</dbReference>
<keyword evidence="11" id="KW-1185">Reference proteome</keyword>
<dbReference type="SMART" id="SM01222">
    <property type="entry name" value="FTCD_N"/>
    <property type="match status" value="1"/>
</dbReference>
<protein>
    <recommendedName>
        <fullName evidence="3">glutamate formimidoyltransferase</fullName>
        <ecNumber evidence="3">2.1.2.5</ecNumber>
    </recommendedName>
</protein>
<dbReference type="GO" id="GO:0005542">
    <property type="term" value="F:folic acid binding"/>
    <property type="evidence" value="ECO:0007669"/>
    <property type="project" value="UniProtKB-KW"/>
</dbReference>
<dbReference type="AlphaFoldDB" id="A0AA45C7U9"/>
<dbReference type="InterPro" id="IPR012886">
    <property type="entry name" value="Formiminotransferase_N"/>
</dbReference>
<sequence length="300" mass="33798">MAFSKIIECVPNFSEGRNINVIEKIVENFRAKDGVKLLDYSWDEDHNRCVVTVVGEPTPLKDAVVAAIGTAIKEINMNEHKGQHPRMGAVDVVPFIPIKNSTVEECVSLSKDVAKEIWEKYEMPSFLYENSASSSKRKNLAKIRKGEYEGMFEKMQEEDWHPDFGNNAPHPTAGVCAIGARAPLVAYNINLDTSNVDIANKIAKNIRHLSGGYRFVKAMGVELKDRNISQVSINMTDYTKTSLYRVFETVKFEAKRWGVNVIGSEIVGLVPMMALIESAEYYLGLEEFKPEQILETRIME</sequence>
<evidence type="ECO:0000256" key="2">
    <source>
        <dbReference type="ARBA" id="ARBA00005082"/>
    </source>
</evidence>
<dbReference type="InterPro" id="IPR037064">
    <property type="entry name" value="Formiminotransferase_N_sf"/>
</dbReference>
<dbReference type="NCBIfam" id="TIGR02024">
    <property type="entry name" value="FtcD"/>
    <property type="match status" value="1"/>
</dbReference>
<name>A0AA45C7U9_9BACT</name>
<keyword evidence="4" id="KW-0963">Cytoplasm</keyword>
<evidence type="ECO:0000256" key="7">
    <source>
        <dbReference type="ARBA" id="ARBA00022954"/>
    </source>
</evidence>
<evidence type="ECO:0000259" key="8">
    <source>
        <dbReference type="SMART" id="SM01221"/>
    </source>
</evidence>
<dbReference type="Pfam" id="PF07837">
    <property type="entry name" value="FTCD_N"/>
    <property type="match status" value="1"/>
</dbReference>
<dbReference type="GO" id="GO:0006547">
    <property type="term" value="P:L-histidine metabolic process"/>
    <property type="evidence" value="ECO:0007669"/>
    <property type="project" value="UniProtKB-KW"/>
</dbReference>
<dbReference type="SUPFAM" id="SSF55116">
    <property type="entry name" value="Formiminotransferase domain of formiminotransferase-cyclodeaminase"/>
    <property type="match status" value="2"/>
</dbReference>
<dbReference type="InterPro" id="IPR022384">
    <property type="entry name" value="FormiminoTrfase_cat_dom_sf"/>
</dbReference>
<keyword evidence="7" id="KW-0290">Folate-binding</keyword>
<dbReference type="InterPro" id="IPR013802">
    <property type="entry name" value="Formiminotransferase_C"/>
</dbReference>
<dbReference type="GO" id="GO:0030409">
    <property type="term" value="F:glutamate formimidoyltransferase activity"/>
    <property type="evidence" value="ECO:0007669"/>
    <property type="project" value="UniProtKB-EC"/>
</dbReference>
<organism evidence="10 11">
    <name type="scientific">Oceanotoga teriensis</name>
    <dbReference type="NCBI Taxonomy" id="515440"/>
    <lineage>
        <taxon>Bacteria</taxon>
        <taxon>Thermotogati</taxon>
        <taxon>Thermotogota</taxon>
        <taxon>Thermotogae</taxon>
        <taxon>Petrotogales</taxon>
        <taxon>Petrotogaceae</taxon>
        <taxon>Oceanotoga</taxon>
    </lineage>
</organism>